<dbReference type="EMBL" id="AUZY01010777">
    <property type="protein sequence ID" value="EQD37186.1"/>
    <property type="molecule type" value="Genomic_DNA"/>
</dbReference>
<reference evidence="1" key="1">
    <citation type="submission" date="2013-08" db="EMBL/GenBank/DDBJ databases">
        <authorList>
            <person name="Mendez C."/>
            <person name="Richter M."/>
            <person name="Ferrer M."/>
            <person name="Sanchez J."/>
        </authorList>
    </citation>
    <scope>NUCLEOTIDE SEQUENCE</scope>
</reference>
<dbReference type="Gene3D" id="3.30.230.10">
    <property type="match status" value="1"/>
</dbReference>
<reference evidence="1" key="2">
    <citation type="journal article" date="2014" name="ISME J.">
        <title>Microbial stratification in low pH oxic and suboxic macroscopic growths along an acid mine drainage.</title>
        <authorList>
            <person name="Mendez-Garcia C."/>
            <person name="Mesa V."/>
            <person name="Sprenger R.R."/>
            <person name="Richter M."/>
            <person name="Diez M.S."/>
            <person name="Solano J."/>
            <person name="Bargiela R."/>
            <person name="Golyshina O.V."/>
            <person name="Manteca A."/>
            <person name="Ramos J.L."/>
            <person name="Gallego J.R."/>
            <person name="Llorente I."/>
            <person name="Martins Dos Santos V.A."/>
            <person name="Jensen O.N."/>
            <person name="Pelaez A.I."/>
            <person name="Sanchez J."/>
            <person name="Ferrer M."/>
        </authorList>
    </citation>
    <scope>NUCLEOTIDE SEQUENCE</scope>
</reference>
<proteinExistence type="predicted"/>
<protein>
    <submittedName>
        <fullName evidence="1">Mg chelatase, subunit ChlI</fullName>
    </submittedName>
</protein>
<sequence length="171" mass="17859">DALRCEVEVNIANREYGDPLIVGLADKAVSESLDRIHTAMVNSGFPFPQQQLLVNLAPADIRKEGSALELPIALGILQAGRTITGEGHKKFLVAGELALDGSVRPIKGALSMAMLAAQSGFSGVLLPPANAREAAVVPGVDIFAIDSLTALVGFFNGQLELEPEAAEDAES</sequence>
<organism evidence="1">
    <name type="scientific">mine drainage metagenome</name>
    <dbReference type="NCBI Taxonomy" id="410659"/>
    <lineage>
        <taxon>unclassified sequences</taxon>
        <taxon>metagenomes</taxon>
        <taxon>ecological metagenomes</taxon>
    </lineage>
</organism>
<feature type="non-terminal residue" evidence="1">
    <location>
        <position position="171"/>
    </location>
</feature>
<dbReference type="AlphaFoldDB" id="T0YNX8"/>
<dbReference type="InterPro" id="IPR020568">
    <property type="entry name" value="Ribosomal_Su5_D2-typ_SF"/>
</dbReference>
<evidence type="ECO:0000313" key="1">
    <source>
        <dbReference type="EMBL" id="EQD37186.1"/>
    </source>
</evidence>
<comment type="caution">
    <text evidence="1">The sequence shown here is derived from an EMBL/GenBank/DDBJ whole genome shotgun (WGS) entry which is preliminary data.</text>
</comment>
<dbReference type="InterPro" id="IPR014721">
    <property type="entry name" value="Ribsml_uS5_D2-typ_fold_subgr"/>
</dbReference>
<dbReference type="Pfam" id="PF13541">
    <property type="entry name" value="ChlI"/>
    <property type="match status" value="1"/>
</dbReference>
<feature type="non-terminal residue" evidence="1">
    <location>
        <position position="1"/>
    </location>
</feature>
<accession>T0YNX8</accession>
<dbReference type="SUPFAM" id="SSF54211">
    <property type="entry name" value="Ribosomal protein S5 domain 2-like"/>
    <property type="match status" value="1"/>
</dbReference>
<name>T0YNX8_9ZZZZ</name>
<gene>
    <name evidence="1" type="ORF">B1B_16210</name>
</gene>